<dbReference type="EMBL" id="DRZI01000360">
    <property type="protein sequence ID" value="HHP82664.1"/>
    <property type="molecule type" value="Genomic_DNA"/>
</dbReference>
<evidence type="ECO:0000259" key="3">
    <source>
        <dbReference type="Pfam" id="PF00370"/>
    </source>
</evidence>
<dbReference type="InterPro" id="IPR050406">
    <property type="entry name" value="FGGY_Carb_Kinase"/>
</dbReference>
<organism evidence="5">
    <name type="scientific">Ignisphaera aggregans</name>
    <dbReference type="NCBI Taxonomy" id="334771"/>
    <lineage>
        <taxon>Archaea</taxon>
        <taxon>Thermoproteota</taxon>
        <taxon>Thermoprotei</taxon>
        <taxon>Desulfurococcales</taxon>
        <taxon>Desulfurococcaceae</taxon>
        <taxon>Ignisphaera</taxon>
    </lineage>
</organism>
<dbReference type="GO" id="GO:0005975">
    <property type="term" value="P:carbohydrate metabolic process"/>
    <property type="evidence" value="ECO:0007669"/>
    <property type="project" value="InterPro"/>
</dbReference>
<dbReference type="InterPro" id="IPR018484">
    <property type="entry name" value="FGGY_N"/>
</dbReference>
<dbReference type="SUPFAM" id="SSF53067">
    <property type="entry name" value="Actin-like ATPase domain"/>
    <property type="match status" value="2"/>
</dbReference>
<dbReference type="PIRSF" id="PIRSF000538">
    <property type="entry name" value="GlpK"/>
    <property type="match status" value="1"/>
</dbReference>
<dbReference type="AlphaFoldDB" id="A0A7C5XLB1"/>
<name>A0A7C5XLB1_9CREN</name>
<dbReference type="InterPro" id="IPR000577">
    <property type="entry name" value="Carb_kinase_FGGY"/>
</dbReference>
<dbReference type="InterPro" id="IPR018485">
    <property type="entry name" value="FGGY_C"/>
</dbReference>
<evidence type="ECO:0000259" key="4">
    <source>
        <dbReference type="Pfam" id="PF02782"/>
    </source>
</evidence>
<feature type="domain" description="Carbohydrate kinase FGGY C-terminal" evidence="4">
    <location>
        <begin position="320"/>
        <end position="434"/>
    </location>
</feature>
<proteinExistence type="predicted"/>
<dbReference type="Gene3D" id="3.30.420.40">
    <property type="match status" value="2"/>
</dbReference>
<dbReference type="PANTHER" id="PTHR43095:SF2">
    <property type="entry name" value="GLUCONOKINASE"/>
    <property type="match status" value="1"/>
</dbReference>
<dbReference type="CDD" id="cd07770">
    <property type="entry name" value="ASKHA_NBD_FGGY_GntK"/>
    <property type="match status" value="1"/>
</dbReference>
<dbReference type="EMBL" id="DRUB01000121">
    <property type="protein sequence ID" value="HHR96407.1"/>
    <property type="molecule type" value="Genomic_DNA"/>
</dbReference>
<reference evidence="5" key="1">
    <citation type="journal article" date="2020" name="mSystems">
        <title>Genome- and Community-Level Interaction Insights into Carbon Utilization and Element Cycling Functions of Hydrothermarchaeota in Hydrothermal Sediment.</title>
        <authorList>
            <person name="Zhou Z."/>
            <person name="Liu Y."/>
            <person name="Xu W."/>
            <person name="Pan J."/>
            <person name="Luo Z.H."/>
            <person name="Li M."/>
        </authorList>
    </citation>
    <scope>NUCLEOTIDE SEQUENCE [LARGE SCALE GENOMIC DNA]</scope>
    <source>
        <strain evidence="6">SpSt-1</strain>
        <strain evidence="5">SpSt-1121</strain>
    </source>
</reference>
<protein>
    <recommendedName>
        <fullName evidence="7">Carbohydrate kinase</fullName>
    </recommendedName>
</protein>
<comment type="caution">
    <text evidence="5">The sequence shown here is derived from an EMBL/GenBank/DDBJ whole genome shotgun (WGS) entry which is preliminary data.</text>
</comment>
<evidence type="ECO:0008006" key="7">
    <source>
        <dbReference type="Google" id="ProtNLM"/>
    </source>
</evidence>
<sequence>MFISIDIGTSSIKIILSNPSGEIVKSFRDEIPLYISQQGAAEHSPNEIYQLVLKGVKSIVKGFESSIEAIVFSTYLHGLGILNAGFNPISNILTHLDSRAGKVQGLLEEYGVELYRRTGCPPLFIYPITKILWLQKTGGLDIKYISFLKDYLIYRFTSQKFFTVDYGVASGSGLLNIYSLRWDDYALGVAGVDERMLPEVVEGAKVLEYMSFPEIGLRDKVALVLGSFDGALQNIGYSIYGDEAILNLGSTAVLRILSRDVILDRDKRMRFFCYYAADGYRVVGAASNNGMTALEWFRKVFLDNIEWFAINSIVEDVELCSSNVVVLPFVAGERFPYRSPHLSYIVVGLGLSHEKKHVVRASLEGIAFVLKAIAKALEENGLSFTIAHCAGGGCSIESLVKIVSQSLCKSIVIYDDNIARNASSLGGVVVAMKALGYGNNISEILLDSIARSKAKVVEPSKNLCLIYDKCFNRFETLVENIIRMLSPNGDKE</sequence>
<evidence type="ECO:0000256" key="2">
    <source>
        <dbReference type="ARBA" id="ARBA00022777"/>
    </source>
</evidence>
<keyword evidence="1" id="KW-0808">Transferase</keyword>
<dbReference type="Pfam" id="PF02782">
    <property type="entry name" value="FGGY_C"/>
    <property type="match status" value="1"/>
</dbReference>
<dbReference type="InterPro" id="IPR043129">
    <property type="entry name" value="ATPase_NBD"/>
</dbReference>
<feature type="domain" description="Carbohydrate kinase FGGY N-terminal" evidence="3">
    <location>
        <begin position="1"/>
        <end position="236"/>
    </location>
</feature>
<keyword evidence="2" id="KW-0418">Kinase</keyword>
<evidence type="ECO:0000313" key="6">
    <source>
        <dbReference type="EMBL" id="HHR96407.1"/>
    </source>
</evidence>
<dbReference type="GO" id="GO:0016301">
    <property type="term" value="F:kinase activity"/>
    <property type="evidence" value="ECO:0007669"/>
    <property type="project" value="UniProtKB-KW"/>
</dbReference>
<gene>
    <name evidence="6" type="ORF">ENL47_06275</name>
    <name evidence="5" type="ORF">ENM84_08410</name>
</gene>
<evidence type="ECO:0000256" key="1">
    <source>
        <dbReference type="ARBA" id="ARBA00022679"/>
    </source>
</evidence>
<accession>A0A7C5XLB1</accession>
<dbReference type="Pfam" id="PF00370">
    <property type="entry name" value="FGGY_N"/>
    <property type="match status" value="1"/>
</dbReference>
<evidence type="ECO:0000313" key="5">
    <source>
        <dbReference type="EMBL" id="HHP82664.1"/>
    </source>
</evidence>
<dbReference type="PANTHER" id="PTHR43095">
    <property type="entry name" value="SUGAR KINASE"/>
    <property type="match status" value="1"/>
</dbReference>